<dbReference type="PANTHER" id="PTHR13932">
    <property type="entry name" value="COPROPORPHYRINIGEN III OXIDASE"/>
    <property type="match status" value="1"/>
</dbReference>
<keyword evidence="3" id="KW-1185">Reference proteome</keyword>
<sequence>MWKPGGSALPTGPAPPLPPGLGGAAQVLGARPGAVPRPVGSHGGAGVAAGGGDRCGAARRGRPGTGTGIGTGRPRYSRALRALALLPQALLLLQLQQVRGAGGGRGGRARLPGAGGTRPAPPQPGAEVGAWGGLGLGGARPFSTRLQPPHPLPYSVTSVFFGGGTPSLASPRTIAAVLEAVAGAAHLPAGAEVTLEANPSSAGIPRLAGFREAGVNRLSIGVQVRGALPRPVRHSPPVPPHYHCAPSTVFGRRRAAAAGSGAHCGGGAGGRGGGAGALPWPNLHRPPLRAAGAEPGRLDAGAGGSTGALRRPRLPVPADAGAGHGAGGTGLGGGPACAPPGPPG</sequence>
<reference evidence="2" key="2">
    <citation type="submission" date="2025-09" db="UniProtKB">
        <authorList>
            <consortium name="Ensembl"/>
        </authorList>
    </citation>
    <scope>IDENTIFICATION</scope>
</reference>
<dbReference type="AlphaFoldDB" id="A0A8B9N9W8"/>
<feature type="region of interest" description="Disordered" evidence="1">
    <location>
        <begin position="101"/>
        <end position="123"/>
    </location>
</feature>
<dbReference type="Proteomes" id="UP000694541">
    <property type="component" value="Unplaced"/>
</dbReference>
<evidence type="ECO:0000313" key="2">
    <source>
        <dbReference type="Ensembl" id="ENSANIP00000019379.1"/>
    </source>
</evidence>
<reference evidence="2" key="1">
    <citation type="submission" date="2025-08" db="UniProtKB">
        <authorList>
            <consortium name="Ensembl"/>
        </authorList>
    </citation>
    <scope>IDENTIFICATION</scope>
</reference>
<dbReference type="PANTHER" id="PTHR13932:SF5">
    <property type="entry name" value="RADICAL S-ADENOSYL METHIONINE DOMAIN-CONTAINING PROTEIN 1, MITOCHONDRIAL"/>
    <property type="match status" value="1"/>
</dbReference>
<proteinExistence type="predicted"/>
<protein>
    <recommendedName>
        <fullName evidence="4">Radical SAM core domain-containing protein</fullName>
    </recommendedName>
</protein>
<feature type="compositionally biased region" description="Gly residues" evidence="1">
    <location>
        <begin position="322"/>
        <end position="335"/>
    </location>
</feature>
<dbReference type="Ensembl" id="ENSANIT00000020030.1">
    <property type="protein sequence ID" value="ENSANIP00000019379.1"/>
    <property type="gene ID" value="ENSANIG00000013200.1"/>
</dbReference>
<dbReference type="GO" id="GO:0005739">
    <property type="term" value="C:mitochondrion"/>
    <property type="evidence" value="ECO:0007669"/>
    <property type="project" value="TreeGrafter"/>
</dbReference>
<dbReference type="SUPFAM" id="SSF102114">
    <property type="entry name" value="Radical SAM enzymes"/>
    <property type="match status" value="1"/>
</dbReference>
<dbReference type="InterPro" id="IPR058240">
    <property type="entry name" value="rSAM_sf"/>
</dbReference>
<feature type="compositionally biased region" description="Gly residues" evidence="1">
    <location>
        <begin position="41"/>
        <end position="54"/>
    </location>
</feature>
<feature type="region of interest" description="Disordered" evidence="1">
    <location>
        <begin position="285"/>
        <end position="344"/>
    </location>
</feature>
<organism evidence="2 3">
    <name type="scientific">Accipiter nisus</name>
    <name type="common">Eurasian sparrowhawk</name>
    <dbReference type="NCBI Taxonomy" id="211598"/>
    <lineage>
        <taxon>Eukaryota</taxon>
        <taxon>Metazoa</taxon>
        <taxon>Chordata</taxon>
        <taxon>Craniata</taxon>
        <taxon>Vertebrata</taxon>
        <taxon>Euteleostomi</taxon>
        <taxon>Archelosauria</taxon>
        <taxon>Archosauria</taxon>
        <taxon>Dinosauria</taxon>
        <taxon>Saurischia</taxon>
        <taxon>Theropoda</taxon>
        <taxon>Coelurosauria</taxon>
        <taxon>Aves</taxon>
        <taxon>Neognathae</taxon>
        <taxon>Neoaves</taxon>
        <taxon>Telluraves</taxon>
        <taxon>Accipitrimorphae</taxon>
        <taxon>Accipitriformes</taxon>
        <taxon>Accipitridae</taxon>
        <taxon>Accipitrinae</taxon>
        <taxon>Accipiter</taxon>
    </lineage>
</organism>
<feature type="compositionally biased region" description="Low complexity" evidence="1">
    <location>
        <begin position="1"/>
        <end position="11"/>
    </location>
</feature>
<dbReference type="GO" id="GO:0006779">
    <property type="term" value="P:porphyrin-containing compound biosynthetic process"/>
    <property type="evidence" value="ECO:0007669"/>
    <property type="project" value="TreeGrafter"/>
</dbReference>
<accession>A0A8B9N9W8</accession>
<name>A0A8B9N9W8_9AVES</name>
<evidence type="ECO:0008006" key="4">
    <source>
        <dbReference type="Google" id="ProtNLM"/>
    </source>
</evidence>
<evidence type="ECO:0000256" key="1">
    <source>
        <dbReference type="SAM" id="MobiDB-lite"/>
    </source>
</evidence>
<dbReference type="GO" id="GO:0051539">
    <property type="term" value="F:4 iron, 4 sulfur cluster binding"/>
    <property type="evidence" value="ECO:0007669"/>
    <property type="project" value="TreeGrafter"/>
</dbReference>
<feature type="region of interest" description="Disordered" evidence="1">
    <location>
        <begin position="1"/>
        <end position="74"/>
    </location>
</feature>
<dbReference type="InterPro" id="IPR034505">
    <property type="entry name" value="Coproporphyrinogen-III_oxidase"/>
</dbReference>
<evidence type="ECO:0000313" key="3">
    <source>
        <dbReference type="Proteomes" id="UP000694541"/>
    </source>
</evidence>